<sequence>MSASILDDRRGYYRILESSQKGTVDITDWLDWFLQTLLRSLQQALQRIDRILGKVRFSLQHRQQVLSAEQSKVLNRLLDGGEKGFNEGISAAQYQAVARVSKARPRHLADLLDKGCLVRLPGGRRSTRYQINWSASAMANTRLVL</sequence>
<protein>
    <recommendedName>
        <fullName evidence="3">Fic family protein</fullName>
    </recommendedName>
</protein>
<evidence type="ECO:0000313" key="1">
    <source>
        <dbReference type="EMBL" id="TCL22473.1"/>
    </source>
</evidence>
<evidence type="ECO:0008006" key="3">
    <source>
        <dbReference type="Google" id="ProtNLM"/>
    </source>
</evidence>
<proteinExistence type="predicted"/>
<dbReference type="Gene3D" id="1.10.3290.10">
    <property type="entry name" value="Fido-like domain"/>
    <property type="match status" value="1"/>
</dbReference>
<dbReference type="AlphaFoldDB" id="A0A4R1PGI2"/>
<dbReference type="InterPro" id="IPR036597">
    <property type="entry name" value="Fido-like_dom_sf"/>
</dbReference>
<organism evidence="1 2">
    <name type="scientific">Azotobacter chroococcum</name>
    <dbReference type="NCBI Taxonomy" id="353"/>
    <lineage>
        <taxon>Bacteria</taxon>
        <taxon>Pseudomonadati</taxon>
        <taxon>Pseudomonadota</taxon>
        <taxon>Gammaproteobacteria</taxon>
        <taxon>Pseudomonadales</taxon>
        <taxon>Pseudomonadaceae</taxon>
        <taxon>Azotobacter</taxon>
    </lineage>
</organism>
<dbReference type="SUPFAM" id="SSF140931">
    <property type="entry name" value="Fic-like"/>
    <property type="match status" value="1"/>
</dbReference>
<comment type="caution">
    <text evidence="1">The sequence shown here is derived from an EMBL/GenBank/DDBJ whole genome shotgun (WGS) entry which is preliminary data.</text>
</comment>
<name>A0A4R1PGI2_9GAMM</name>
<dbReference type="Proteomes" id="UP000295169">
    <property type="component" value="Unassembled WGS sequence"/>
</dbReference>
<dbReference type="EMBL" id="SMMU01000031">
    <property type="protein sequence ID" value="TCL22473.1"/>
    <property type="molecule type" value="Genomic_DNA"/>
</dbReference>
<gene>
    <name evidence="1" type="ORF">EV691_13138</name>
</gene>
<accession>A0A4R1PGI2</accession>
<evidence type="ECO:0000313" key="2">
    <source>
        <dbReference type="Proteomes" id="UP000295169"/>
    </source>
</evidence>
<reference evidence="1 2" key="1">
    <citation type="submission" date="2019-03" db="EMBL/GenBank/DDBJ databases">
        <title>Genomic Encyclopedia of Type Strains, Phase IV (KMG-IV): sequencing the most valuable type-strain genomes for metagenomic binning, comparative biology and taxonomic classification.</title>
        <authorList>
            <person name="Goeker M."/>
        </authorList>
    </citation>
    <scope>NUCLEOTIDE SEQUENCE [LARGE SCALE GENOMIC DNA]</scope>
    <source>
        <strain evidence="1 2">DSM 2286</strain>
    </source>
</reference>